<accession>A0A848L8L1</accession>
<reference evidence="1 2" key="1">
    <citation type="submission" date="2020-04" db="EMBL/GenBank/DDBJ databases">
        <title>Gordonia sp. nov. TBRC 11910.</title>
        <authorList>
            <person name="Suriyachadkun C."/>
        </authorList>
    </citation>
    <scope>NUCLEOTIDE SEQUENCE [LARGE SCALE GENOMIC DNA]</scope>
    <source>
        <strain evidence="1 2">TBRC 11910</strain>
    </source>
</reference>
<keyword evidence="2" id="KW-1185">Reference proteome</keyword>
<gene>
    <name evidence="1" type="ORF">HH308_28115</name>
</gene>
<dbReference type="RefSeq" id="WP_170197596.1">
    <property type="nucleotide sequence ID" value="NZ_JABBNB010000050.1"/>
</dbReference>
<sequence>MTAPKGLGFGTYNDIQLGMSSTEVSQRGYRLTMPGTGDGCITYTATAPSGESLAVGFTAKSKRLSTIAAPTGAGTALVPHDPTTETQLRAAYPTAAITRLTTTGMVQKTFTIVTQPNTSGQLYFTTDSAGRLTAPMTAPRVPIGCPDPVTTAPATTSTADAPTLGTVWAPNQKGYGEVRPTDVYNGGDPTGIVDNITWSSWGGSTATGSGTGIYVPDGGYVAQGKQTPATIVAFNLGQCQGRLMYQAIEWYFPSKGESFNPNSYINICTGDYVH</sequence>
<comment type="caution">
    <text evidence="1">The sequence shown here is derived from an EMBL/GenBank/DDBJ whole genome shotgun (WGS) entry which is preliminary data.</text>
</comment>
<dbReference type="AlphaFoldDB" id="A0A848L8L1"/>
<organism evidence="1 2">
    <name type="scientific">Gordonia asplenii</name>
    <dbReference type="NCBI Taxonomy" id="2725283"/>
    <lineage>
        <taxon>Bacteria</taxon>
        <taxon>Bacillati</taxon>
        <taxon>Actinomycetota</taxon>
        <taxon>Actinomycetes</taxon>
        <taxon>Mycobacteriales</taxon>
        <taxon>Gordoniaceae</taxon>
        <taxon>Gordonia</taxon>
    </lineage>
</organism>
<dbReference type="EMBL" id="JABBNB010000050">
    <property type="protein sequence ID" value="NMO05093.1"/>
    <property type="molecule type" value="Genomic_DNA"/>
</dbReference>
<proteinExistence type="predicted"/>
<evidence type="ECO:0000313" key="2">
    <source>
        <dbReference type="Proteomes" id="UP000550729"/>
    </source>
</evidence>
<evidence type="ECO:0000313" key="1">
    <source>
        <dbReference type="EMBL" id="NMO05093.1"/>
    </source>
</evidence>
<protein>
    <submittedName>
        <fullName evidence="1">Uncharacterized protein</fullName>
    </submittedName>
</protein>
<dbReference type="Proteomes" id="UP000550729">
    <property type="component" value="Unassembled WGS sequence"/>
</dbReference>
<name>A0A848L8L1_9ACTN</name>